<dbReference type="RefSeq" id="WP_261962403.1">
    <property type="nucleotide sequence ID" value="NZ_BAAAXA010000001.1"/>
</dbReference>
<keyword evidence="2" id="KW-1185">Reference proteome</keyword>
<name>A0A9W6KEA4_9ACTN</name>
<protein>
    <submittedName>
        <fullName evidence="1">Uncharacterized protein</fullName>
    </submittedName>
</protein>
<dbReference type="EMBL" id="BSFP01000002">
    <property type="protein sequence ID" value="GLK98700.1"/>
    <property type="molecule type" value="Genomic_DNA"/>
</dbReference>
<dbReference type="Pfam" id="PF26611">
    <property type="entry name" value="MAD7"/>
    <property type="match status" value="1"/>
</dbReference>
<comment type="caution">
    <text evidence="1">The sequence shown here is derived from an EMBL/GenBank/DDBJ whole genome shotgun (WGS) entry which is preliminary data.</text>
</comment>
<dbReference type="InterPro" id="IPR058120">
    <property type="entry name" value="MADS7"/>
</dbReference>
<organism evidence="1 2">
    <name type="scientific">Dactylosporangium matsuzakiense</name>
    <dbReference type="NCBI Taxonomy" id="53360"/>
    <lineage>
        <taxon>Bacteria</taxon>
        <taxon>Bacillati</taxon>
        <taxon>Actinomycetota</taxon>
        <taxon>Actinomycetes</taxon>
        <taxon>Micromonosporales</taxon>
        <taxon>Micromonosporaceae</taxon>
        <taxon>Dactylosporangium</taxon>
    </lineage>
</organism>
<reference evidence="1" key="1">
    <citation type="journal article" date="2014" name="Int. J. Syst. Evol. Microbiol.">
        <title>Complete genome sequence of Corynebacterium casei LMG S-19264T (=DSM 44701T), isolated from a smear-ripened cheese.</title>
        <authorList>
            <consortium name="US DOE Joint Genome Institute (JGI-PGF)"/>
            <person name="Walter F."/>
            <person name="Albersmeier A."/>
            <person name="Kalinowski J."/>
            <person name="Ruckert C."/>
        </authorList>
    </citation>
    <scope>NUCLEOTIDE SEQUENCE</scope>
    <source>
        <strain evidence="1">VKM Ac-1321</strain>
    </source>
</reference>
<dbReference type="AlphaFoldDB" id="A0A9W6KEA4"/>
<evidence type="ECO:0000313" key="1">
    <source>
        <dbReference type="EMBL" id="GLK98700.1"/>
    </source>
</evidence>
<proteinExistence type="predicted"/>
<evidence type="ECO:0000313" key="2">
    <source>
        <dbReference type="Proteomes" id="UP001143480"/>
    </source>
</evidence>
<sequence>MTFTIPKSLEHLNSMGFWLMVPCELSDVDIDRLMTPVLEMAVRQGRKATIKPDKYGYQHYLTALSNSPGLDGFTHGRGREFLDGWLRTSIMKIGNGEKMEYMQPLTIAIYRSGLVTRIRNRQADDLAYKSMVAALEHDGSQNPKADIKNIFMNVFGRGVDVGTAITSDPRYDGTSDIDINSLLQLFLLEEFEGSQKIAPTRHRVDEGFALPGAITPIGSDMLRLLKLYGPKMPPAEAMSLLVAILALRLFQMPLRMGVASRQLLRGDVSADVESADADNPLEIFCDFTRVKGGPSDELSRTCIRRDLDNVRSFFTDRLVIRSLHESLRLVDDAVGFQFLSPSEQLKKACELRTHLEMQLALKHELSRIYDALDDSEAGDEGRALINEVRRSGLNAADQLGTVLVEGLRARGLKNQMLWFHTSGGLDKSYGILSGSARSRASWRYAPSDELLTALLALAFVEPDGQSTANQLPIAEVLQRLDRRFGVLIARPPRMFDDPGGRAGAAANLEAFTRKLQLLGCFQSLSDDFSAQYVNRPREAVA</sequence>
<accession>A0A9W6KEA4</accession>
<dbReference type="Proteomes" id="UP001143480">
    <property type="component" value="Unassembled WGS sequence"/>
</dbReference>
<gene>
    <name evidence="1" type="ORF">GCM10017581_004410</name>
</gene>
<reference evidence="1" key="2">
    <citation type="submission" date="2023-01" db="EMBL/GenBank/DDBJ databases">
        <authorList>
            <person name="Sun Q."/>
            <person name="Evtushenko L."/>
        </authorList>
    </citation>
    <scope>NUCLEOTIDE SEQUENCE</scope>
    <source>
        <strain evidence="1">VKM Ac-1321</strain>
    </source>
</reference>